<evidence type="ECO:0000313" key="1">
    <source>
        <dbReference type="EMBL" id="SFB94907.1"/>
    </source>
</evidence>
<dbReference type="PROSITE" id="PS00018">
    <property type="entry name" value="EF_HAND_1"/>
    <property type="match status" value="1"/>
</dbReference>
<dbReference type="InterPro" id="IPR018247">
    <property type="entry name" value="EF_Hand_1_Ca_BS"/>
</dbReference>
<evidence type="ECO:0000313" key="2">
    <source>
        <dbReference type="Proteomes" id="UP000199514"/>
    </source>
</evidence>
<dbReference type="InterPro" id="IPR011992">
    <property type="entry name" value="EF-hand-dom_pair"/>
</dbReference>
<accession>A0A1I1F6I6</accession>
<dbReference type="STRING" id="927664.SAMN05421780_10269"/>
<dbReference type="SUPFAM" id="SSF47473">
    <property type="entry name" value="EF-hand"/>
    <property type="match status" value="1"/>
</dbReference>
<sequence>MKYSCLVLGFLAGLVSCSSDSQLESKGFAVHQADNASSVSRQEEEKRVNGFSKDSLVLETRPNGVLLTGIQHVRLTPLYKVNIDQRDGSRFIGSNTELHYEGELKNGNNWNNHFLPGLQVVCGYNLVNISHNDLETNQRKNFFDKPVLIKNLYYPSFLEDTLKHKTVKRNYFMVSVYNEDTNHDGFINLNDLRRFYWFDSKGNRQALLVPDNYSVVNSEYDLDNDFLFVFARLDKNANGQIEDSEPLHIFWVDLKNPTRTGLQY</sequence>
<protein>
    <recommendedName>
        <fullName evidence="3">EF-hand domain-containing protein</fullName>
    </recommendedName>
</protein>
<dbReference type="Proteomes" id="UP000199514">
    <property type="component" value="Unassembled WGS sequence"/>
</dbReference>
<evidence type="ECO:0008006" key="3">
    <source>
        <dbReference type="Google" id="ProtNLM"/>
    </source>
</evidence>
<name>A0A1I1F6I6_9BACT</name>
<dbReference type="PROSITE" id="PS51257">
    <property type="entry name" value="PROKAR_LIPOPROTEIN"/>
    <property type="match status" value="1"/>
</dbReference>
<gene>
    <name evidence="1" type="ORF">SAMN05421780_10269</name>
</gene>
<dbReference type="EMBL" id="FOLE01000002">
    <property type="protein sequence ID" value="SFB94907.1"/>
    <property type="molecule type" value="Genomic_DNA"/>
</dbReference>
<dbReference type="AlphaFoldDB" id="A0A1I1F6I6"/>
<dbReference type="RefSeq" id="WP_091508076.1">
    <property type="nucleotide sequence ID" value="NZ_FOLE01000002.1"/>
</dbReference>
<proteinExistence type="predicted"/>
<reference evidence="1 2" key="1">
    <citation type="submission" date="2016-10" db="EMBL/GenBank/DDBJ databases">
        <authorList>
            <person name="de Groot N.N."/>
        </authorList>
    </citation>
    <scope>NUCLEOTIDE SEQUENCE [LARGE SCALE GENOMIC DNA]</scope>
    <source>
        <strain evidence="1 2">DSM 6793</strain>
    </source>
</reference>
<dbReference type="OrthoDB" id="1355105at2"/>
<organism evidence="1 2">
    <name type="scientific">Flexibacter flexilis DSM 6793</name>
    <dbReference type="NCBI Taxonomy" id="927664"/>
    <lineage>
        <taxon>Bacteria</taxon>
        <taxon>Pseudomonadati</taxon>
        <taxon>Bacteroidota</taxon>
        <taxon>Cytophagia</taxon>
        <taxon>Cytophagales</taxon>
        <taxon>Flexibacteraceae</taxon>
        <taxon>Flexibacter</taxon>
    </lineage>
</organism>
<keyword evidence="2" id="KW-1185">Reference proteome</keyword>